<sequence length="304" mass="30354">MTTRPRPTRPATVLATGGTIACTTGADGARTPTRTVADLLQSAALPAAAVRDARDVLHLDSSTMTLDDLDSLLAGIAAAAARGPVILTHGTDSMEETAMAVDRLIGGPVVLTGAQRPADDAAPDGPGNLRDALTAAGEVHAPVIVMGGARVPAYGARKVDTVADRAFANPLPDGAPAPLTTTPAPLAGLRVDIVAAYQGGDATLVDAAVDAGAEGIVVAAFGSGNVGVLSPGVERALDRGIPVVICTRVPGGPVDLVYGGPGGGARLARRGVRSGGLLSPAQARMKLLCELAVTRRDCPAGPRD</sequence>
<dbReference type="InterPro" id="IPR020827">
    <property type="entry name" value="Asparaginase/glutaminase_AS1"/>
</dbReference>
<dbReference type="Gene3D" id="3.40.50.40">
    <property type="match status" value="1"/>
</dbReference>
<evidence type="ECO:0000256" key="5">
    <source>
        <dbReference type="PROSITE-ProRule" id="PRU10099"/>
    </source>
</evidence>
<dbReference type="InterPro" id="IPR027474">
    <property type="entry name" value="L-asparaginase_N"/>
</dbReference>
<dbReference type="PANTHER" id="PTHR11707">
    <property type="entry name" value="L-ASPARAGINASE"/>
    <property type="match status" value="1"/>
</dbReference>
<evidence type="ECO:0000256" key="3">
    <source>
        <dbReference type="PIRSR" id="PIRSR001220-1"/>
    </source>
</evidence>
<evidence type="ECO:0000313" key="8">
    <source>
        <dbReference type="EMBL" id="HCT13933.1"/>
    </source>
</evidence>
<dbReference type="EC" id="3.5.1.1" evidence="2"/>
<evidence type="ECO:0000256" key="1">
    <source>
        <dbReference type="ARBA" id="ARBA00010518"/>
    </source>
</evidence>
<dbReference type="PIRSF" id="PIRSF500176">
    <property type="entry name" value="L_ASNase"/>
    <property type="match status" value="1"/>
</dbReference>
<dbReference type="Pfam" id="PF00710">
    <property type="entry name" value="Asparaginase"/>
    <property type="match status" value="1"/>
</dbReference>
<dbReference type="InterPro" id="IPR037152">
    <property type="entry name" value="L-asparaginase_N_sf"/>
</dbReference>
<gene>
    <name evidence="8" type="ORF">DIW82_03815</name>
</gene>
<dbReference type="Pfam" id="PF17763">
    <property type="entry name" value="Asparaginase_C"/>
    <property type="match status" value="1"/>
</dbReference>
<comment type="caution">
    <text evidence="8">The sequence shown here is derived from an EMBL/GenBank/DDBJ whole genome shotgun (WGS) entry which is preliminary data.</text>
</comment>
<feature type="active site" description="O-isoaspartyl threonine intermediate" evidence="3">
    <location>
        <position position="19"/>
    </location>
</feature>
<comment type="similarity">
    <text evidence="1">Belongs to the asparaginase 1 family.</text>
</comment>
<dbReference type="Proteomes" id="UP000261739">
    <property type="component" value="Unassembled WGS sequence"/>
</dbReference>
<name>A0A3D4SXD4_9CORY</name>
<evidence type="ECO:0000256" key="2">
    <source>
        <dbReference type="ARBA" id="ARBA00012920"/>
    </source>
</evidence>
<dbReference type="GO" id="GO:0004067">
    <property type="term" value="F:asparaginase activity"/>
    <property type="evidence" value="ECO:0007669"/>
    <property type="project" value="UniProtKB-UniRule"/>
</dbReference>
<dbReference type="AlphaFoldDB" id="A0A3D4SXD4"/>
<dbReference type="InterPro" id="IPR027473">
    <property type="entry name" value="L-asparaginase_C"/>
</dbReference>
<feature type="domain" description="Asparaginase/glutaminase C-terminal" evidence="7">
    <location>
        <begin position="190"/>
        <end position="294"/>
    </location>
</feature>
<dbReference type="EMBL" id="DQID01000105">
    <property type="protein sequence ID" value="HCT13933.1"/>
    <property type="molecule type" value="Genomic_DNA"/>
</dbReference>
<dbReference type="PROSITE" id="PS00144">
    <property type="entry name" value="ASN_GLN_ASE_1"/>
    <property type="match status" value="1"/>
</dbReference>
<accession>A0A3D4SXD4</accession>
<protein>
    <recommendedName>
        <fullName evidence="2">asparaginase</fullName>
        <ecNumber evidence="2">3.5.1.1</ecNumber>
    </recommendedName>
</protein>
<feature type="binding site" evidence="4">
    <location>
        <position position="61"/>
    </location>
    <ligand>
        <name>substrate</name>
    </ligand>
</feature>
<feature type="binding site" evidence="4">
    <location>
        <begin position="91"/>
        <end position="92"/>
    </location>
    <ligand>
        <name>substrate</name>
    </ligand>
</feature>
<dbReference type="PIRSF" id="PIRSF001220">
    <property type="entry name" value="L-ASNase_gatD"/>
    <property type="match status" value="1"/>
</dbReference>
<dbReference type="Gene3D" id="3.40.50.1170">
    <property type="entry name" value="L-asparaginase, N-terminal domain"/>
    <property type="match status" value="1"/>
</dbReference>
<evidence type="ECO:0000256" key="4">
    <source>
        <dbReference type="PIRSR" id="PIRSR001220-2"/>
    </source>
</evidence>
<dbReference type="PROSITE" id="PS51257">
    <property type="entry name" value="PROKAR_LIPOPROTEIN"/>
    <property type="match status" value="1"/>
</dbReference>
<evidence type="ECO:0000259" key="6">
    <source>
        <dbReference type="Pfam" id="PF00710"/>
    </source>
</evidence>
<proteinExistence type="inferred from homology"/>
<dbReference type="PANTHER" id="PTHR11707:SF28">
    <property type="entry name" value="60 KDA LYSOPHOSPHOLIPASE"/>
    <property type="match status" value="1"/>
</dbReference>
<feature type="active site" evidence="5">
    <location>
        <position position="19"/>
    </location>
</feature>
<feature type="domain" description="L-asparaginase N-terminal" evidence="6">
    <location>
        <begin position="12"/>
        <end position="170"/>
    </location>
</feature>
<reference evidence="8 9" key="1">
    <citation type="journal article" date="2018" name="Nat. Biotechnol.">
        <title>A standardized bacterial taxonomy based on genome phylogeny substantially revises the tree of life.</title>
        <authorList>
            <person name="Parks D.H."/>
            <person name="Chuvochina M."/>
            <person name="Waite D.W."/>
            <person name="Rinke C."/>
            <person name="Skarshewski A."/>
            <person name="Chaumeil P.A."/>
            <person name="Hugenholtz P."/>
        </authorList>
    </citation>
    <scope>NUCLEOTIDE SEQUENCE [LARGE SCALE GENOMIC DNA]</scope>
    <source>
        <strain evidence="8">UBA11247</strain>
    </source>
</reference>
<dbReference type="PRINTS" id="PR00139">
    <property type="entry name" value="ASNGLNASE"/>
</dbReference>
<dbReference type="InterPro" id="IPR040919">
    <property type="entry name" value="Asparaginase_C"/>
</dbReference>
<dbReference type="InterPro" id="IPR006034">
    <property type="entry name" value="Asparaginase/glutaminase-like"/>
</dbReference>
<dbReference type="PROSITE" id="PS51732">
    <property type="entry name" value="ASN_GLN_ASE_3"/>
    <property type="match status" value="1"/>
</dbReference>
<dbReference type="SMART" id="SM00870">
    <property type="entry name" value="Asparaginase"/>
    <property type="match status" value="1"/>
</dbReference>
<dbReference type="RefSeq" id="WP_010122217.1">
    <property type="nucleotide sequence ID" value="NZ_DAITTW010000106.1"/>
</dbReference>
<evidence type="ECO:0000313" key="9">
    <source>
        <dbReference type="Proteomes" id="UP000261739"/>
    </source>
</evidence>
<dbReference type="SUPFAM" id="SSF53774">
    <property type="entry name" value="Glutaminase/Asparaginase"/>
    <property type="match status" value="1"/>
</dbReference>
<dbReference type="STRING" id="863239.GCA_000213935_00306"/>
<evidence type="ECO:0000259" key="7">
    <source>
        <dbReference type="Pfam" id="PF17763"/>
    </source>
</evidence>
<dbReference type="GO" id="GO:0006520">
    <property type="term" value="P:amino acid metabolic process"/>
    <property type="evidence" value="ECO:0007669"/>
    <property type="project" value="InterPro"/>
</dbReference>
<organism evidence="8 9">
    <name type="scientific">Corynebacterium nuruki</name>
    <dbReference type="NCBI Taxonomy" id="1032851"/>
    <lineage>
        <taxon>Bacteria</taxon>
        <taxon>Bacillati</taxon>
        <taxon>Actinomycetota</taxon>
        <taxon>Actinomycetes</taxon>
        <taxon>Mycobacteriales</taxon>
        <taxon>Corynebacteriaceae</taxon>
        <taxon>Corynebacterium</taxon>
    </lineage>
</organism>
<dbReference type="InterPro" id="IPR036152">
    <property type="entry name" value="Asp/glu_Ase-like_sf"/>
</dbReference>